<sequence>MNNTEFDAAFDFVENTNLSFFLTGRAGTGKSTFLSKITRKIDKNFVVLAPTGISALNIKGVTIHSFFQFPPRPLLPKDKGIKTFWEGSEKRKLIESLDTLILDEASMVRADVIDAIDFSLRKNGGNPNLPFGGKQIVLVGDLYQLEPIVQGKNEETQTLNEIYGGLRFYQAHVFRHLKLFTIELKEVYRQKDPLFVSLLDKIRTKTLTNAELDQLNSRVLPVPISETGNHILTLTTKLDASQKINQSKLSELDGESRLYRAEISGNFDSVAYPSDLDLKLKIGAQVMFIKNNPEGQWVNGSLGIVAGLSDSIIRVELDHGGMCTVEKEVWENVKYKFNKDTGKVEQEVVGSYKQFPLKPSWAITVHKSQGMTFERLRVDFGDGTFAYGQAYVALSRVTSFEGLYLSQKVQFSDIQVDNTIKDFLKNSASDKLESFNIEGKRQYGLLKYTNPILVGNHYLHNALNDIIKSDYTKGYEHLLQAFAYTSNDQDFVRNNIFLNLLSKASEAINASSQTSKPSYRLNLLSGTVQFLSGEHSSAIQTLRPCLKHDDCSIAHYFIAKSLWYAKEFVESLEIIDKALSLIQNSRNFFQKSLILNPYLMENEENDLISKSLSLECNLMAINLDTTNIEAYKELKAFLTREGLNIQLPSVEIFEKEIHKESLDQIFFDDLIQSVKKHKRKLVQAASKSDRSVDETGLIDQTEVYQNLDIEELDDDVSEEELMEDMLDEFSDDESSEDY</sequence>
<accession>A0A150XKJ5</accession>
<dbReference type="InterPro" id="IPR051055">
    <property type="entry name" value="PIF1_helicase"/>
</dbReference>
<dbReference type="SMART" id="SM00382">
    <property type="entry name" value="AAA"/>
    <property type="match status" value="1"/>
</dbReference>
<dbReference type="CDD" id="cd18809">
    <property type="entry name" value="SF1_C_RecD"/>
    <property type="match status" value="1"/>
</dbReference>
<reference evidence="2 3" key="1">
    <citation type="submission" date="2016-01" db="EMBL/GenBank/DDBJ databases">
        <title>Genome sequencing of Roseivirga seohaensis SW-152.</title>
        <authorList>
            <person name="Selvaratnam C."/>
            <person name="Thevarajoo S."/>
            <person name="Goh K.M."/>
            <person name="Ee R."/>
            <person name="Chan K.-G."/>
            <person name="Chong C.S."/>
        </authorList>
    </citation>
    <scope>NUCLEOTIDE SEQUENCE [LARGE SCALE GENOMIC DNA]</scope>
    <source>
        <strain evidence="2 3">SW-152</strain>
    </source>
</reference>
<dbReference type="PANTHER" id="PTHR47642">
    <property type="entry name" value="ATP-DEPENDENT DNA HELICASE"/>
    <property type="match status" value="1"/>
</dbReference>
<dbReference type="Gene3D" id="3.40.50.300">
    <property type="entry name" value="P-loop containing nucleotide triphosphate hydrolases"/>
    <property type="match status" value="2"/>
</dbReference>
<dbReference type="PANTHER" id="PTHR47642:SF7">
    <property type="entry name" value="ATP-DEPENDENT DNA HELICASE PIF1"/>
    <property type="match status" value="1"/>
</dbReference>
<feature type="domain" description="AAA+ ATPase" evidence="1">
    <location>
        <begin position="16"/>
        <end position="319"/>
    </location>
</feature>
<dbReference type="SUPFAM" id="SSF52540">
    <property type="entry name" value="P-loop containing nucleoside triphosphate hydrolases"/>
    <property type="match status" value="2"/>
</dbReference>
<dbReference type="SUPFAM" id="SSF48452">
    <property type="entry name" value="TPR-like"/>
    <property type="match status" value="1"/>
</dbReference>
<dbReference type="GO" id="GO:0006281">
    <property type="term" value="P:DNA repair"/>
    <property type="evidence" value="ECO:0007669"/>
    <property type="project" value="InterPro"/>
</dbReference>
<comment type="caution">
    <text evidence="2">The sequence shown here is derived from an EMBL/GenBank/DDBJ whole genome shotgun (WGS) entry which is preliminary data.</text>
</comment>
<dbReference type="GO" id="GO:0000723">
    <property type="term" value="P:telomere maintenance"/>
    <property type="evidence" value="ECO:0007669"/>
    <property type="project" value="InterPro"/>
</dbReference>
<dbReference type="InterPro" id="IPR027417">
    <property type="entry name" value="P-loop_NTPase"/>
</dbReference>
<dbReference type="GO" id="GO:0003678">
    <property type="term" value="F:DNA helicase activity"/>
    <property type="evidence" value="ECO:0007669"/>
    <property type="project" value="InterPro"/>
</dbReference>
<protein>
    <recommendedName>
        <fullName evidence="1">AAA+ ATPase domain-containing protein</fullName>
    </recommendedName>
</protein>
<proteinExistence type="predicted"/>
<dbReference type="InterPro" id="IPR011990">
    <property type="entry name" value="TPR-like_helical_dom_sf"/>
</dbReference>
<dbReference type="AlphaFoldDB" id="A0A150XKJ5"/>
<dbReference type="InterPro" id="IPR010285">
    <property type="entry name" value="DNA_helicase_pif1-like_DEAD"/>
</dbReference>
<evidence type="ECO:0000313" key="2">
    <source>
        <dbReference type="EMBL" id="KYG79259.1"/>
    </source>
</evidence>
<dbReference type="EMBL" id="LRPB01000049">
    <property type="protein sequence ID" value="KYG79259.1"/>
    <property type="molecule type" value="Genomic_DNA"/>
</dbReference>
<dbReference type="InterPro" id="IPR003593">
    <property type="entry name" value="AAA+_ATPase"/>
</dbReference>
<evidence type="ECO:0000259" key="1">
    <source>
        <dbReference type="SMART" id="SM00382"/>
    </source>
</evidence>
<organism evidence="2 3">
    <name type="scientific">Roseivirga seohaensis</name>
    <dbReference type="NCBI Taxonomy" id="1914963"/>
    <lineage>
        <taxon>Bacteria</taxon>
        <taxon>Pseudomonadati</taxon>
        <taxon>Bacteroidota</taxon>
        <taxon>Cytophagia</taxon>
        <taxon>Cytophagales</taxon>
        <taxon>Roseivirgaceae</taxon>
        <taxon>Roseivirga</taxon>
    </lineage>
</organism>
<name>A0A150XKJ5_9BACT</name>
<dbReference type="STRING" id="1914963.AWW67_12835"/>
<gene>
    <name evidence="2" type="ORF">AWW67_12835</name>
</gene>
<dbReference type="Proteomes" id="UP000075663">
    <property type="component" value="Unassembled WGS sequence"/>
</dbReference>
<dbReference type="FunFam" id="3.40.50.300:FF:001498">
    <property type="entry name" value="ATP-dependent DNA helicase"/>
    <property type="match status" value="1"/>
</dbReference>
<dbReference type="RefSeq" id="WP_062303327.1">
    <property type="nucleotide sequence ID" value="NZ_LRPB01000049.1"/>
</dbReference>
<evidence type="ECO:0000313" key="3">
    <source>
        <dbReference type="Proteomes" id="UP000075663"/>
    </source>
</evidence>
<dbReference type="Pfam" id="PF05970">
    <property type="entry name" value="PIF1"/>
    <property type="match status" value="1"/>
</dbReference>